<dbReference type="Gene3D" id="3.30.2010.10">
    <property type="entry name" value="Metalloproteases ('zincins'), catalytic domain"/>
    <property type="match status" value="1"/>
</dbReference>
<evidence type="ECO:0000313" key="3">
    <source>
        <dbReference type="EMBL" id="KKH91378.1"/>
    </source>
</evidence>
<sequence length="242" mass="28770">MEQIRIGNTLVDYRLLHSSRQKTTELAIDLDSGFTVRAPVNMSKEEVSANLQKKANWIITNLDKMNEVIRNETKKEFVSGEKFLYKGKRYRLKVIKVNEEIVPSLFFTHSKFIVYLPANVPEDDYPRIIQPLFIDFYHLKAEKILLQRAKKYLVYFETQPSLIKVQPLKNKWGNCSKTNQLRFNWRVVMAKMSIIDYVVVHELCHTKYKDHSKAFWNEVQKILPDYEERKEWLRINGDLLKV</sequence>
<evidence type="ECO:0000259" key="1">
    <source>
        <dbReference type="Pfam" id="PF01863"/>
    </source>
</evidence>
<accession>A0A0F8EG67</accession>
<gene>
    <name evidence="2" type="ORF">DU47_04315</name>
    <name evidence="3" type="ORF">DU80_11560</name>
</gene>
<dbReference type="Proteomes" id="UP000034152">
    <property type="component" value="Unassembled WGS sequence"/>
</dbReference>
<name>A0A0F8EG67_METMZ</name>
<proteinExistence type="predicted"/>
<dbReference type="PATRIC" id="fig|2209.56.peg.2474"/>
<dbReference type="Proteomes" id="UP000034578">
    <property type="component" value="Unassembled WGS sequence"/>
</dbReference>
<keyword evidence="5" id="KW-1185">Reference proteome</keyword>
<organism evidence="2 5">
    <name type="scientific">Methanosarcina mazei</name>
    <name type="common">Methanosarcina frisia</name>
    <dbReference type="NCBI Taxonomy" id="2209"/>
    <lineage>
        <taxon>Archaea</taxon>
        <taxon>Methanobacteriati</taxon>
        <taxon>Methanobacteriota</taxon>
        <taxon>Stenosarchaea group</taxon>
        <taxon>Methanomicrobia</taxon>
        <taxon>Methanosarcinales</taxon>
        <taxon>Methanosarcinaceae</taxon>
        <taxon>Methanosarcina</taxon>
    </lineage>
</organism>
<dbReference type="InterPro" id="IPR002725">
    <property type="entry name" value="YgjP-like_metallopeptidase"/>
</dbReference>
<dbReference type="EMBL" id="JJQU01000002">
    <property type="protein sequence ID" value="KKH91378.1"/>
    <property type="molecule type" value="Genomic_DNA"/>
</dbReference>
<evidence type="ECO:0000313" key="4">
    <source>
        <dbReference type="Proteomes" id="UP000034152"/>
    </source>
</evidence>
<feature type="domain" description="YgjP-like metallopeptidase" evidence="1">
    <location>
        <begin position="23"/>
        <end position="234"/>
    </location>
</feature>
<dbReference type="InterPro" id="IPR053136">
    <property type="entry name" value="UTP_pyrophosphatase-like"/>
</dbReference>
<reference evidence="4 5" key="1">
    <citation type="journal article" date="2015" name="ISME J.">
        <title>Genomic and phenotypic differentiation among Methanosarcina mazei populations from Columbia River sediment.</title>
        <authorList>
            <person name="Youngblut N.D."/>
            <person name="Wirth J.S."/>
            <person name="Henriksen J.R."/>
            <person name="Smith M."/>
            <person name="Simon H."/>
            <person name="Metcalf W.W."/>
            <person name="Whitaker R.J."/>
        </authorList>
    </citation>
    <scope>NUCLEOTIDE SEQUENCE [LARGE SCALE GENOMIC DNA]</scope>
    <source>
        <strain evidence="3 4">1.H.M.2.1</strain>
        <strain evidence="2 5">2.F.A.2.4</strain>
    </source>
</reference>
<evidence type="ECO:0000313" key="5">
    <source>
        <dbReference type="Proteomes" id="UP000034578"/>
    </source>
</evidence>
<protein>
    <recommendedName>
        <fullName evidence="1">YgjP-like metallopeptidase domain-containing protein</fullName>
    </recommendedName>
</protein>
<dbReference type="RefSeq" id="WP_048047983.1">
    <property type="nucleotide sequence ID" value="NZ_JJOS01000002.1"/>
</dbReference>
<evidence type="ECO:0000313" key="2">
    <source>
        <dbReference type="EMBL" id="KKG07035.1"/>
    </source>
</evidence>
<dbReference type="AlphaFoldDB" id="A0A0F8EG67"/>
<dbReference type="EMBL" id="JJOS01000002">
    <property type="protein sequence ID" value="KKG07035.1"/>
    <property type="molecule type" value="Genomic_DNA"/>
</dbReference>
<dbReference type="Pfam" id="PF01863">
    <property type="entry name" value="YgjP-like"/>
    <property type="match status" value="1"/>
</dbReference>
<dbReference type="CDD" id="cd07344">
    <property type="entry name" value="M48_yhfN_like"/>
    <property type="match status" value="1"/>
</dbReference>
<dbReference type="PANTHER" id="PTHR30399">
    <property type="entry name" value="UNCHARACTERIZED PROTEIN YGJP"/>
    <property type="match status" value="1"/>
</dbReference>
<dbReference type="PANTHER" id="PTHR30399:SF1">
    <property type="entry name" value="UTP PYROPHOSPHATASE"/>
    <property type="match status" value="1"/>
</dbReference>
<comment type="caution">
    <text evidence="2">The sequence shown here is derived from an EMBL/GenBank/DDBJ whole genome shotgun (WGS) entry which is preliminary data.</text>
</comment>